<keyword evidence="3" id="KW-1185">Reference proteome</keyword>
<evidence type="ECO:0000313" key="2">
    <source>
        <dbReference type="EMBL" id="KAK1935523.1"/>
    </source>
</evidence>
<reference evidence="2" key="1">
    <citation type="journal article" date="2014" name="Nucleic Acids Res.">
        <title>The evolutionary dynamics of variant antigen genes in Babesia reveal a history of genomic innovation underlying host-parasite interaction.</title>
        <authorList>
            <person name="Jackson A.P."/>
            <person name="Otto T.D."/>
            <person name="Darby A."/>
            <person name="Ramaprasad A."/>
            <person name="Xia D."/>
            <person name="Echaide I.E."/>
            <person name="Farber M."/>
            <person name="Gahlot S."/>
            <person name="Gamble J."/>
            <person name="Gupta D."/>
            <person name="Gupta Y."/>
            <person name="Jackson L."/>
            <person name="Malandrin L."/>
            <person name="Malas T.B."/>
            <person name="Moussa E."/>
            <person name="Nair M."/>
            <person name="Reid A.J."/>
            <person name="Sanders M."/>
            <person name="Sharma J."/>
            <person name="Tracey A."/>
            <person name="Quail M.A."/>
            <person name="Weir W."/>
            <person name="Wastling J.M."/>
            <person name="Hall N."/>
            <person name="Willadsen P."/>
            <person name="Lingelbach K."/>
            <person name="Shiels B."/>
            <person name="Tait A."/>
            <person name="Berriman M."/>
            <person name="Allred D.R."/>
            <person name="Pain A."/>
        </authorList>
    </citation>
    <scope>NUCLEOTIDE SEQUENCE</scope>
    <source>
        <strain evidence="2">1802A</strain>
    </source>
</reference>
<reference evidence="2" key="2">
    <citation type="submission" date="2021-05" db="EMBL/GenBank/DDBJ databases">
        <authorList>
            <person name="Pain A."/>
        </authorList>
    </citation>
    <scope>NUCLEOTIDE SEQUENCE</scope>
    <source>
        <strain evidence="2">1802A</strain>
    </source>
</reference>
<comment type="caution">
    <text evidence="2">The sequence shown here is derived from an EMBL/GenBank/DDBJ whole genome shotgun (WGS) entry which is preliminary data.</text>
</comment>
<protein>
    <submittedName>
        <fullName evidence="2">Variant erythrocyte surface antigen-1 family protein</fullName>
    </submittedName>
</protein>
<accession>A0AAD9GBK2</accession>
<sequence length="1280" mass="140665">MCIGGEALPSSLSVLRTLRSVLIGSLEPLGRITLMVCYMYYTDVFVGTDNINKLKKAFKAVVPSFDDNSNDLDQLVHGLCLFMGYPSCLCKPKKSVKESLKKISKELLKELKNYKCLSSKPLNLNCLSCNSDVVCKCCVLDCINEVQTSCGCVKGNNNDCKCSTGEPKRCCKDLLEKLKASLSLLNLKTDMAEICKCTDENCCVDGVCTQGDSKGCSVCDKLKTSKDYTITGLGLLRPSPKRLAERLNEFFGDSGRKGSCGCKCGSGESCCCLACVKDQCAQACSCKGSPGCSCDKALKASQCPRKKFCEAIQNVKVLVGSSEMRCCESGKKCHCSLAGSGSNCQSGCCVVSASGSNKYHSLKCLLRRVVKFFKDLSLDSPDKCSKLCCELLCVLKICEFLKTLFNASKSWAGKECSKCKGGGTGKNQCNNSKAPSGSCCGGNPSQCVSSSNSDPTCCQGCPECNAIKLGKALQELQYSGPCGQDLWRTLDSFLYYCFNVFMGHKDFIHSTVLKAVNSCSDCKKSGPNSKNWQACECSSSSSGSCKGCQDLLKDSKLMSVLLSQYSSSYDSKASLTSSNSGDDDQRKAAKIFLGMLPCLYYGLKIVFDRCKYNSGFAGWHDISVSNDIPKNALAKFFFAWGFQTIESSGSSTIHMNPLLQAMVLPVLLENLFTPESKGILKNLYEKSKIYFTSFSSRSISNSDSPSNPPTTVREILLWLYGLRFHKHFSDLVLYCSSLCLPFGNSFHPDAVCYYIHVSCFLLPVSVISVIQCPGASKSFLPFTSDWESFCYPDDLSSLFEKLCEYVRKVFVALHFLRFQCGRPGDQGGWQNCWYGQKCSVEPLSSPSVSTSPSCSSCKYSGAYLCTGQPYGTDAHNHCKDGQTCLGFGSGSTCKDDKHNVPPKGSGKGKACSQKCPHPLQRFLVDGSSDSKSKSQDSKSLFGLSGIVPMGFSKENLSSTARDGWSLYHVLKVFCEDGFYPLTRLVQFVLCVSRYPPETLGEFFAFFKKFVSSSVFKKDFADYASKEPGFYPGQKLKNALGNLYGSHSGSHPSDLKSLYDCSSTKGSSGTPPTCGKYLHALTEYAYNNKDFIDKFVDTYLSYVCHYAPTFKEKLKEFQGEFSSSSCCSSGSCKQIVKCPCILPKFYKYGFTFNSPGDLACENGDGGSRHPKDHSDGQEGKCTKKSCSDFITQLEKVANGDPFKNLLEEIERFIWSIRKPFFFFILAFWAFVISYFLYVQLYKLDLLHLKSHAHFSRSFKILPSTLFSDASSRLKDLSYFTL</sequence>
<dbReference type="AlphaFoldDB" id="A0AAD9GBK2"/>
<evidence type="ECO:0000313" key="3">
    <source>
        <dbReference type="Proteomes" id="UP001195914"/>
    </source>
</evidence>
<dbReference type="EMBL" id="JAHBMH010000053">
    <property type="protein sequence ID" value="KAK1935523.1"/>
    <property type="molecule type" value="Genomic_DNA"/>
</dbReference>
<keyword evidence="1" id="KW-0812">Transmembrane</keyword>
<feature type="transmembrane region" description="Helical" evidence="1">
    <location>
        <begin position="1219"/>
        <end position="1239"/>
    </location>
</feature>
<gene>
    <name evidence="2" type="ORF">X943_002635</name>
</gene>
<organism evidence="2 3">
    <name type="scientific">Babesia divergens</name>
    <dbReference type="NCBI Taxonomy" id="32595"/>
    <lineage>
        <taxon>Eukaryota</taxon>
        <taxon>Sar</taxon>
        <taxon>Alveolata</taxon>
        <taxon>Apicomplexa</taxon>
        <taxon>Aconoidasida</taxon>
        <taxon>Piroplasmida</taxon>
        <taxon>Babesiidae</taxon>
        <taxon>Babesia</taxon>
    </lineage>
</organism>
<keyword evidence="1" id="KW-1133">Transmembrane helix</keyword>
<evidence type="ECO:0000256" key="1">
    <source>
        <dbReference type="SAM" id="Phobius"/>
    </source>
</evidence>
<dbReference type="Proteomes" id="UP001195914">
    <property type="component" value="Unassembled WGS sequence"/>
</dbReference>
<name>A0AAD9GBK2_BABDI</name>
<proteinExistence type="predicted"/>
<keyword evidence="1" id="KW-0472">Membrane</keyword>